<protein>
    <recommendedName>
        <fullName evidence="3">GW domain-containing protein</fullName>
    </recommendedName>
</protein>
<dbReference type="Proteomes" id="UP000036000">
    <property type="component" value="Chromosome"/>
</dbReference>
<dbReference type="InterPro" id="IPR025987">
    <property type="entry name" value="GW_dom"/>
</dbReference>
<gene>
    <name evidence="4" type="ORF">ABN16_03805</name>
</gene>
<keyword evidence="5" id="KW-1185">Reference proteome</keyword>
<proteinExistence type="predicted"/>
<dbReference type="Gene3D" id="2.30.30.170">
    <property type="match status" value="1"/>
</dbReference>
<evidence type="ECO:0000256" key="2">
    <source>
        <dbReference type="SAM" id="SignalP"/>
    </source>
</evidence>
<evidence type="ECO:0000313" key="5">
    <source>
        <dbReference type="Proteomes" id="UP000036000"/>
    </source>
</evidence>
<dbReference type="KEGG" id="lko:ABN16_03805"/>
<feature type="chain" id="PRO_5042117707" description="GW domain-containing protein" evidence="2">
    <location>
        <begin position="27"/>
        <end position="333"/>
    </location>
</feature>
<feature type="domain" description="GW" evidence="3">
    <location>
        <begin position="134"/>
        <end position="208"/>
    </location>
</feature>
<name>A0AAC8UTR5_9LACO</name>
<dbReference type="SUPFAM" id="SSF82057">
    <property type="entry name" value="Prokaryotic SH3-related domain"/>
    <property type="match status" value="1"/>
</dbReference>
<dbReference type="RefSeq" id="WP_048733051.1">
    <property type="nucleotide sequence ID" value="NZ_CP012033.1"/>
</dbReference>
<sequence>MKSWIKLAMAGSLGLVLWGSITSAHAAKKVALPEYPQQRIFTFKAKGTKVYSYPRAAYAKSTVLGTDKSTTKQWTVDKVVKINGKRYVRLAKVTAKTLPHGTAVPNPSKANTTLVGGYVALSQLKFHQQISKLTSMKKTAYWTPNTNNDFWNMPKKTLGATAANHYGHSYGYRTLYAIQSLTTTSKKQYLYFETAAGKAVGWLPVSAVIKGTYPNLLHRELTRDLSVTTATTTVDQAGHVKVGVATANGSVQRVVLLQQDSQTAIYDFQAGKAVKLTTRNAHGKVVSTQAFTQKTKNLNIKAHADFDIQGYRYTVKVTPTGSVSVLSTGGWIA</sequence>
<organism evidence="4 5">
    <name type="scientific">Levilactobacillus koreensis</name>
    <dbReference type="NCBI Taxonomy" id="637971"/>
    <lineage>
        <taxon>Bacteria</taxon>
        <taxon>Bacillati</taxon>
        <taxon>Bacillota</taxon>
        <taxon>Bacilli</taxon>
        <taxon>Lactobacillales</taxon>
        <taxon>Lactobacillaceae</taxon>
        <taxon>Levilactobacillus</taxon>
    </lineage>
</organism>
<dbReference type="Pfam" id="PF13457">
    <property type="entry name" value="GW"/>
    <property type="match status" value="2"/>
</dbReference>
<evidence type="ECO:0000313" key="4">
    <source>
        <dbReference type="EMBL" id="AKP64205.1"/>
    </source>
</evidence>
<dbReference type="EMBL" id="CP012033">
    <property type="protein sequence ID" value="AKP64205.1"/>
    <property type="molecule type" value="Genomic_DNA"/>
</dbReference>
<feature type="signal peptide" evidence="2">
    <location>
        <begin position="1"/>
        <end position="26"/>
    </location>
</feature>
<feature type="domain" description="GW" evidence="3">
    <location>
        <begin position="44"/>
        <end position="92"/>
    </location>
</feature>
<dbReference type="InterPro" id="IPR038200">
    <property type="entry name" value="GW_dom_sf"/>
</dbReference>
<evidence type="ECO:0000256" key="1">
    <source>
        <dbReference type="ARBA" id="ARBA00022729"/>
    </source>
</evidence>
<evidence type="ECO:0000259" key="3">
    <source>
        <dbReference type="Pfam" id="PF13457"/>
    </source>
</evidence>
<dbReference type="AlphaFoldDB" id="A0AAC8UTR5"/>
<accession>A0AAC8UTR5</accession>
<reference evidence="4 5" key="1">
    <citation type="submission" date="2015-07" db="EMBL/GenBank/DDBJ databases">
        <title>Lactobacillus korensis/26-25/ whole genome sequencing.</title>
        <authorList>
            <person name="Kim M.K."/>
            <person name="Im W.-T."/>
            <person name="Srinivasan S."/>
            <person name="Lee J.-J."/>
        </authorList>
    </citation>
    <scope>NUCLEOTIDE SEQUENCE [LARGE SCALE GENOMIC DNA]</scope>
    <source>
        <strain evidence="4 5">26-25</strain>
    </source>
</reference>
<keyword evidence="1 2" id="KW-0732">Signal</keyword>